<dbReference type="RefSeq" id="WP_377391501.1">
    <property type="nucleotide sequence ID" value="NZ_JBHUIX010000013.1"/>
</dbReference>
<gene>
    <name evidence="2" type="ORF">ACFSM0_13910</name>
</gene>
<reference evidence="3" key="1">
    <citation type="journal article" date="2019" name="Int. J. Syst. Evol. Microbiol.">
        <title>The Global Catalogue of Microorganisms (GCM) 10K type strain sequencing project: providing services to taxonomists for standard genome sequencing and annotation.</title>
        <authorList>
            <consortium name="The Broad Institute Genomics Platform"/>
            <consortium name="The Broad Institute Genome Sequencing Center for Infectious Disease"/>
            <person name="Wu L."/>
            <person name="Ma J."/>
        </authorList>
    </citation>
    <scope>NUCLEOTIDE SEQUENCE [LARGE SCALE GENOMIC DNA]</scope>
    <source>
        <strain evidence="3">CCUG 55131</strain>
    </source>
</reference>
<dbReference type="EMBL" id="JBHUIX010000013">
    <property type="protein sequence ID" value="MFD2175187.1"/>
    <property type="molecule type" value="Genomic_DNA"/>
</dbReference>
<evidence type="ECO:0000259" key="1">
    <source>
        <dbReference type="Pfam" id="PF24891"/>
    </source>
</evidence>
<evidence type="ECO:0000313" key="2">
    <source>
        <dbReference type="EMBL" id="MFD2175187.1"/>
    </source>
</evidence>
<keyword evidence="3" id="KW-1185">Reference proteome</keyword>
<dbReference type="InterPro" id="IPR056644">
    <property type="entry name" value="DUF7742"/>
</dbReference>
<feature type="domain" description="DUF7742" evidence="1">
    <location>
        <begin position="2"/>
        <end position="87"/>
    </location>
</feature>
<sequence length="103" mass="11291">MRPILIDDVLAAAEAALACPPEARAAALARWLEEAHAADLYRKRLGRVHPAWGIGSLGDRARGEPRRRPLWPGAERLEALGLVLAAIAVWRRRVFSPARSSPI</sequence>
<comment type="caution">
    <text evidence="2">The sequence shown here is derived from an EMBL/GenBank/DDBJ whole genome shotgun (WGS) entry which is preliminary data.</text>
</comment>
<proteinExistence type="predicted"/>
<protein>
    <recommendedName>
        <fullName evidence="1">DUF7742 domain-containing protein</fullName>
    </recommendedName>
</protein>
<evidence type="ECO:0000313" key="3">
    <source>
        <dbReference type="Proteomes" id="UP001597413"/>
    </source>
</evidence>
<accession>A0ABW5AA46</accession>
<name>A0ABW5AA46_9RHOB</name>
<dbReference type="Proteomes" id="UP001597413">
    <property type="component" value="Unassembled WGS sequence"/>
</dbReference>
<dbReference type="Pfam" id="PF24891">
    <property type="entry name" value="DUF7742"/>
    <property type="match status" value="1"/>
</dbReference>
<organism evidence="2 3">
    <name type="scientific">Rhodobacter lacus</name>
    <dbReference type="NCBI Taxonomy" id="1641972"/>
    <lineage>
        <taxon>Bacteria</taxon>
        <taxon>Pseudomonadati</taxon>
        <taxon>Pseudomonadota</taxon>
        <taxon>Alphaproteobacteria</taxon>
        <taxon>Rhodobacterales</taxon>
        <taxon>Rhodobacter group</taxon>
        <taxon>Rhodobacter</taxon>
    </lineage>
</organism>